<dbReference type="InterPro" id="IPR001119">
    <property type="entry name" value="SLH_dom"/>
</dbReference>
<name>A0A3A1URA3_9BACL</name>
<dbReference type="InterPro" id="IPR028059">
    <property type="entry name" value="SWM_rpt"/>
</dbReference>
<evidence type="ECO:0000313" key="4">
    <source>
        <dbReference type="Proteomes" id="UP000266482"/>
    </source>
</evidence>
<dbReference type="Pfam" id="PF13205">
    <property type="entry name" value="Big_5"/>
    <property type="match status" value="5"/>
</dbReference>
<evidence type="ECO:0000259" key="2">
    <source>
        <dbReference type="PROSITE" id="PS51272"/>
    </source>
</evidence>
<reference evidence="3 4" key="1">
    <citation type="submission" date="2018-09" db="EMBL/GenBank/DDBJ databases">
        <title>Paenibacillus aracenensis nov. sp. isolated from a cave in southern Spain.</title>
        <authorList>
            <person name="Jurado V."/>
            <person name="Gutierrez-Patricio S."/>
            <person name="Gonzalez-Pimentel J.L."/>
            <person name="Miller A.Z."/>
            <person name="Laiz L."/>
            <person name="Saiz-Jimenez C."/>
        </authorList>
    </citation>
    <scope>NUCLEOTIDE SEQUENCE [LARGE SCALE GENOMIC DNA]</scope>
    <source>
        <strain evidence="3 4">DSM 22867</strain>
    </source>
</reference>
<keyword evidence="1" id="KW-0732">Signal</keyword>
<dbReference type="PROSITE" id="PS51272">
    <property type="entry name" value="SLH"/>
    <property type="match status" value="3"/>
</dbReference>
<dbReference type="RefSeq" id="WP_119601232.1">
    <property type="nucleotide sequence ID" value="NZ_QXQA01000012.1"/>
</dbReference>
<proteinExistence type="predicted"/>
<comment type="caution">
    <text evidence="3">The sequence shown here is derived from an EMBL/GenBank/DDBJ whole genome shotgun (WGS) entry which is preliminary data.</text>
</comment>
<dbReference type="OrthoDB" id="2675126at2"/>
<dbReference type="NCBIfam" id="TIGR02059">
    <property type="entry name" value="swm_rep_I"/>
    <property type="match status" value="4"/>
</dbReference>
<evidence type="ECO:0000313" key="3">
    <source>
        <dbReference type="EMBL" id="RIX51069.1"/>
    </source>
</evidence>
<dbReference type="InterPro" id="IPR014755">
    <property type="entry name" value="Cu-Rt/internalin_Ig-like"/>
</dbReference>
<dbReference type="Gene3D" id="2.60.40.1220">
    <property type="match status" value="2"/>
</dbReference>
<feature type="domain" description="SLH" evidence="2">
    <location>
        <begin position="1417"/>
        <end position="1478"/>
    </location>
</feature>
<dbReference type="Pfam" id="PF00395">
    <property type="entry name" value="SLH"/>
    <property type="match status" value="3"/>
</dbReference>
<sequence>MNRTRKLSVVLAILMILQIGLPGWSAPEAVEAAPAGPVAMSFYPADNLSNVPLGANLRIVFDEDVKRGSNTTTFTIYRSSNNEAVETINANDPKVTFTSPREAVIDPAAGFDVNTEYHVLIDGGFFLNASNNAPYAGIQSATRWNFRTTTSTTLDTTRPGLITLNPFTYDQSSFISIIKVNFNETVYASGGNIKLVSAMDTRNIAVTSSSVTGSGSTEITIKTYEPLLPGTQYTLTIEPNSFEDASGNPFNGANWSFTTNPALVKTVSFYPADNATLVPLYDTTGASTHLDLVVDFNVPVQAVTGKRIEIRKVSDNGVVHSIAATAANVSGSEVTIDTAGRLSPTTSYYVWIEPGAFSSAGNPSELFYGISGATTWNFTTGYGSNPSAPVVQTYSPAPNGTAAGTNTNLILTFNEPVYPDSGNIEIRQSVGNTLFRSIPITSARVKGGGTNQLVIDATSAITNAGAAKAFLNNTRYYVTIDSYAIRNGAGKYFAGITGTTGWTFTITQDGERPLLNTLSPANGSTAVAVDSKFYASFNKPVAVNTSNTISFIPTATGSSSYQANFYVDPTDNKRVVIEPRTSTNLPTSLDANTNYYINIEEGAITDLVGNSFAGILNQYQWTFLTRGGDTTAPTVSKSEVSGAVIRLIYNEPLNADLKPSAASYYVSVAGAPRSITSVKVEGNMVLLTLSSAVLYNQKVELSYTKPSVGLVQDISGNQAASFSKLEISNGFTSTNPVISSGSAYGNTVVLNFSEALMTPSAYAYTQFTVNVGGVNYSPTSIWHSGNVLQLTLSSAIASGQAVRVSYTPGSYPLYGTSGNTVAAINSYSLTGSGGSASDSYAPVVQSITASGAVVTIKYNELLNSSSVPGTYQYSVLANGQVRPVSNVVMAGDSVYLTLGTAISTGETATVSYIGTSTTVTDLNGNAAASFTNMSVGSGTGTGTGGQATMQGAILKGSRLTLNFNVALDPNSIPSTSSFVVRVKDMVRVVSSVQISGSTVVLTLASPANVGEAAQITYFTNTNGLKSITGQAVNNFSNVNVANQTTLLDTLTGDYEATEDGNGVVIKSSGATVSSDISPAGVSANRYTLNNDKLITAVTTSRNAGLTNPHIVFKVPDHEKAAIVAVSVITLEMAYKQGGNVTFSVQHGDATYELPLRELKFAELASAVGGNGLSNQVLIAIDQGSSSKTSSLTTALRSSKATVITGPVNYEVMVVNGNAKQELNDFEGYISRTLKTTSSVNESQSAVVWLDPVTNTLSYVPTTFTTTNGVTRATFKRKGNSAYALVKNTSSFSDMGSHWATDTVQMMARKFIVEGRTTTKYEPDKPITRGEFATYIAKGLGLSGDRAAAAKFKDVNANTAMGAYIGAAAASGIVNGVDSSSFKPNSYITRQEMATMMMRAWLAADKTVTLPSSADSYLSKYTDRGKIGSYAKTNMAQAIYLGIINGKTATTLSPTTNASRAEGAVMIMRLLEKAELLTQ</sequence>
<dbReference type="EMBL" id="QXQA01000012">
    <property type="protein sequence ID" value="RIX51069.1"/>
    <property type="molecule type" value="Genomic_DNA"/>
</dbReference>
<feature type="domain" description="SLH" evidence="2">
    <location>
        <begin position="1350"/>
        <end position="1410"/>
    </location>
</feature>
<dbReference type="Proteomes" id="UP000266482">
    <property type="component" value="Unassembled WGS sequence"/>
</dbReference>
<feature type="domain" description="SLH" evidence="2">
    <location>
        <begin position="1286"/>
        <end position="1349"/>
    </location>
</feature>
<accession>A0A3A1URA3</accession>
<dbReference type="InterPro" id="IPR032812">
    <property type="entry name" value="SbsA_Ig"/>
</dbReference>
<dbReference type="Pfam" id="PF13753">
    <property type="entry name" value="SWM_repeat"/>
    <property type="match status" value="4"/>
</dbReference>
<keyword evidence="4" id="KW-1185">Reference proteome</keyword>
<gene>
    <name evidence="3" type="ORF">D3P08_18505</name>
</gene>
<protein>
    <recommendedName>
        <fullName evidence="2">SLH domain-containing protein</fullName>
    </recommendedName>
</protein>
<evidence type="ECO:0000256" key="1">
    <source>
        <dbReference type="ARBA" id="ARBA00022729"/>
    </source>
</evidence>
<dbReference type="InterPro" id="IPR011801">
    <property type="entry name" value="Swm_rep_I_cyn"/>
</dbReference>
<organism evidence="3 4">
    <name type="scientific">Paenibacillus nanensis</name>
    <dbReference type="NCBI Taxonomy" id="393251"/>
    <lineage>
        <taxon>Bacteria</taxon>
        <taxon>Bacillati</taxon>
        <taxon>Bacillota</taxon>
        <taxon>Bacilli</taxon>
        <taxon>Bacillales</taxon>
        <taxon>Paenibacillaceae</taxon>
        <taxon>Paenibacillus</taxon>
    </lineage>
</organism>